<gene>
    <name evidence="2" type="ordered locus">TSIB_1879</name>
</gene>
<dbReference type="InterPro" id="IPR036237">
    <property type="entry name" value="Xyl_isomerase-like_sf"/>
</dbReference>
<dbReference type="AlphaFoldDB" id="C5ZZU7"/>
<dbReference type="SUPFAM" id="SSF51658">
    <property type="entry name" value="Xylose isomerase-like"/>
    <property type="match status" value="1"/>
</dbReference>
<dbReference type="EMBL" id="CP001463">
    <property type="protein sequence ID" value="ACS90928.1"/>
    <property type="molecule type" value="Genomic_DNA"/>
</dbReference>
<proteinExistence type="predicted"/>
<sequence length="272" mass="30956">MIKMKVGVNSYIIREISGNGFSIDELPIDVIELGFDGLRGLTDKGIDWDVLHGLLTLDVEFTLHAPTSDGRNIRVDLCVNSRKNIEIMENVFEIARTLDAKYVVVHGGDIKDSYHKALVNTRKQMMELSAVAEEYGVKLVIENLIDNRIGAFPHELIPFLEENVSVCFDIGHAFINSLKYGLGVEEYMLLPGIEHVHLHDNNGAKDEHRALGEGRINFDDLIPKILSLRPKNVIWEIRDYWDRENVLRSILSVKRVKYVRPAFPIRVSKRGL</sequence>
<dbReference type="eggNOG" id="arCOG01895">
    <property type="taxonomic scope" value="Archaea"/>
</dbReference>
<evidence type="ECO:0000313" key="2">
    <source>
        <dbReference type="EMBL" id="ACS90928.1"/>
    </source>
</evidence>
<protein>
    <submittedName>
        <fullName evidence="2">Predicted AP endonuclease</fullName>
    </submittedName>
</protein>
<keyword evidence="2" id="KW-0540">Nuclease</keyword>
<dbReference type="PANTHER" id="PTHR12110:SF21">
    <property type="entry name" value="XYLOSE ISOMERASE-LIKE TIM BARREL DOMAIN-CONTAINING PROTEIN"/>
    <property type="match status" value="1"/>
</dbReference>
<dbReference type="GO" id="GO:0004519">
    <property type="term" value="F:endonuclease activity"/>
    <property type="evidence" value="ECO:0007669"/>
    <property type="project" value="UniProtKB-KW"/>
</dbReference>
<accession>C5ZZU7</accession>
<dbReference type="Gene3D" id="3.20.20.150">
    <property type="entry name" value="Divalent-metal-dependent TIM barrel enzymes"/>
    <property type="match status" value="1"/>
</dbReference>
<dbReference type="PANTHER" id="PTHR12110">
    <property type="entry name" value="HYDROXYPYRUVATE ISOMERASE"/>
    <property type="match status" value="1"/>
</dbReference>
<name>C5ZZU7_THESM</name>
<reference evidence="2 3" key="1">
    <citation type="journal article" date="2009" name="Appl. Environ. Microbiol.">
        <title>Metabolic versatility and indigenous origin of the archaeon Thermococcus sibiricus, isolated from a siberian oil reservoir, as revealed by genome analysis.</title>
        <authorList>
            <person name="Mardanov A.V."/>
            <person name="Ravin N.V."/>
            <person name="Svetlitchnyi V.A."/>
            <person name="Beletsky A.V."/>
            <person name="Miroshnichenko M.L."/>
            <person name="Bonch-Osmolovskaya E.A."/>
            <person name="Skryabin K.G."/>
        </authorList>
    </citation>
    <scope>NUCLEOTIDE SEQUENCE [LARGE SCALE GENOMIC DNA]</scope>
    <source>
        <strain evidence="3">DSM 12597 / MM 739</strain>
    </source>
</reference>
<organism evidence="2 3">
    <name type="scientific">Thermococcus sibiricus (strain DSM 12597 / MM 739)</name>
    <dbReference type="NCBI Taxonomy" id="604354"/>
    <lineage>
        <taxon>Archaea</taxon>
        <taxon>Methanobacteriati</taxon>
        <taxon>Methanobacteriota</taxon>
        <taxon>Thermococci</taxon>
        <taxon>Thermococcales</taxon>
        <taxon>Thermococcaceae</taxon>
        <taxon>Thermococcus</taxon>
    </lineage>
</organism>
<evidence type="ECO:0000259" key="1">
    <source>
        <dbReference type="Pfam" id="PF01261"/>
    </source>
</evidence>
<evidence type="ECO:0000313" key="3">
    <source>
        <dbReference type="Proteomes" id="UP000009079"/>
    </source>
</evidence>
<keyword evidence="2" id="KW-0255">Endonuclease</keyword>
<dbReference type="KEGG" id="tsi:TSIB_1879"/>
<dbReference type="STRING" id="604354.TSIB_1879"/>
<feature type="domain" description="Xylose isomerase-like TIM barrel" evidence="1">
    <location>
        <begin position="28"/>
        <end position="247"/>
    </location>
</feature>
<keyword evidence="2" id="KW-0378">Hydrolase</keyword>
<dbReference type="HOGENOM" id="CLU_050006_7_2_2"/>
<dbReference type="InterPro" id="IPR050312">
    <property type="entry name" value="IolE/XylAMocC-like"/>
</dbReference>
<keyword evidence="3" id="KW-1185">Reference proteome</keyword>
<dbReference type="InterPro" id="IPR013022">
    <property type="entry name" value="Xyl_isomerase-like_TIM-brl"/>
</dbReference>
<dbReference type="Pfam" id="PF01261">
    <property type="entry name" value="AP_endonuc_2"/>
    <property type="match status" value="1"/>
</dbReference>
<dbReference type="Proteomes" id="UP000009079">
    <property type="component" value="Chromosome"/>
</dbReference>